<dbReference type="eggNOG" id="ENOG502R2HF">
    <property type="taxonomic scope" value="Eukaryota"/>
</dbReference>
<keyword evidence="2" id="KW-0812">Transmembrane</keyword>
<dbReference type="GeneID" id="5970235"/>
<feature type="transmembrane region" description="Helical" evidence="2">
    <location>
        <begin position="203"/>
        <end position="226"/>
    </location>
</feature>
<dbReference type="AlphaFoldDB" id="Q0UZN2"/>
<dbReference type="VEuPathDB" id="FungiDB:JI435_027820"/>
<keyword evidence="2" id="KW-1133">Transmembrane helix</keyword>
<name>Q0UZN2_PHANO</name>
<keyword evidence="2" id="KW-0472">Membrane</keyword>
<dbReference type="Proteomes" id="UP000001055">
    <property type="component" value="Unassembled WGS sequence"/>
</dbReference>
<proteinExistence type="predicted"/>
<accession>Q0UZN2</accession>
<gene>
    <name evidence="3" type="ORF">SNOG_02782</name>
</gene>
<dbReference type="KEGG" id="pno:SNOG_02782"/>
<evidence type="ECO:0000256" key="1">
    <source>
        <dbReference type="SAM" id="MobiDB-lite"/>
    </source>
</evidence>
<dbReference type="RefSeq" id="XP_001793378.1">
    <property type="nucleotide sequence ID" value="XM_001793326.1"/>
</dbReference>
<dbReference type="HOGENOM" id="CLU_1220073_0_0_1"/>
<protein>
    <submittedName>
        <fullName evidence="3">Uncharacterized protein</fullName>
    </submittedName>
</protein>
<evidence type="ECO:0000313" key="4">
    <source>
        <dbReference type="Proteomes" id="UP000001055"/>
    </source>
</evidence>
<organism evidence="3 4">
    <name type="scientific">Phaeosphaeria nodorum (strain SN15 / ATCC MYA-4574 / FGSC 10173)</name>
    <name type="common">Glume blotch fungus</name>
    <name type="synonym">Parastagonospora nodorum</name>
    <dbReference type="NCBI Taxonomy" id="321614"/>
    <lineage>
        <taxon>Eukaryota</taxon>
        <taxon>Fungi</taxon>
        <taxon>Dikarya</taxon>
        <taxon>Ascomycota</taxon>
        <taxon>Pezizomycotina</taxon>
        <taxon>Dothideomycetes</taxon>
        <taxon>Pleosporomycetidae</taxon>
        <taxon>Pleosporales</taxon>
        <taxon>Pleosporineae</taxon>
        <taxon>Phaeosphaeriaceae</taxon>
        <taxon>Parastagonospora</taxon>
    </lineage>
</organism>
<feature type="compositionally biased region" description="Polar residues" evidence="1">
    <location>
        <begin position="120"/>
        <end position="132"/>
    </location>
</feature>
<evidence type="ECO:0000256" key="2">
    <source>
        <dbReference type="SAM" id="Phobius"/>
    </source>
</evidence>
<reference evidence="4" key="1">
    <citation type="journal article" date="2007" name="Plant Cell">
        <title>Dothideomycete-plant interactions illuminated by genome sequencing and EST analysis of the wheat pathogen Stagonospora nodorum.</title>
        <authorList>
            <person name="Hane J.K."/>
            <person name="Lowe R.G."/>
            <person name="Solomon P.S."/>
            <person name="Tan K.C."/>
            <person name="Schoch C.L."/>
            <person name="Spatafora J.W."/>
            <person name="Crous P.W."/>
            <person name="Kodira C."/>
            <person name="Birren B.W."/>
            <person name="Galagan J.E."/>
            <person name="Torriani S.F."/>
            <person name="McDonald B.A."/>
            <person name="Oliver R.P."/>
        </authorList>
    </citation>
    <scope>NUCLEOTIDE SEQUENCE [LARGE SCALE GENOMIC DNA]</scope>
    <source>
        <strain evidence="4">SN15 / ATCC MYA-4574 / FGSC 10173</strain>
    </source>
</reference>
<sequence length="227" mass="25024">MNEKHAKGPAMAVEFDDKFLADRLRDGYRSLTGTWFHRFFSARILKDIRLGQINTWSGTTSQPSSQSSGLLAAGAGIDVDADARSPFTEDSLLNLYYRPTSGKARYTWVHWAQRVASTNSTQRRKQSVNNSFRFPEPPGSENELPDSVTTIQFVQSYSTLRILSALALMLLLSVAAALLWIFVGTPGSGIRSSELNQRSDRVGSGMAIGILVLLIESLGFGAWVWCS</sequence>
<feature type="region of interest" description="Disordered" evidence="1">
    <location>
        <begin position="120"/>
        <end position="143"/>
    </location>
</feature>
<dbReference type="EMBL" id="CH445328">
    <property type="protein sequence ID" value="EAT89513.2"/>
    <property type="molecule type" value="Genomic_DNA"/>
</dbReference>
<feature type="transmembrane region" description="Helical" evidence="2">
    <location>
        <begin position="162"/>
        <end position="183"/>
    </location>
</feature>
<evidence type="ECO:0000313" key="3">
    <source>
        <dbReference type="EMBL" id="EAT89513.2"/>
    </source>
</evidence>
<dbReference type="InParanoid" id="Q0UZN2"/>